<dbReference type="Proteomes" id="UP000694863">
    <property type="component" value="Unplaced"/>
</dbReference>
<name>A0AC55DG52_ECHTE</name>
<evidence type="ECO:0000313" key="1">
    <source>
        <dbReference type="Proteomes" id="UP000694863"/>
    </source>
</evidence>
<dbReference type="RefSeq" id="XP_045150720.1">
    <property type="nucleotide sequence ID" value="XM_045294785.1"/>
</dbReference>
<organism evidence="1 2">
    <name type="scientific">Echinops telfairi</name>
    <name type="common">Lesser hedgehog tenrec</name>
    <dbReference type="NCBI Taxonomy" id="9371"/>
    <lineage>
        <taxon>Eukaryota</taxon>
        <taxon>Metazoa</taxon>
        <taxon>Chordata</taxon>
        <taxon>Craniata</taxon>
        <taxon>Vertebrata</taxon>
        <taxon>Euteleostomi</taxon>
        <taxon>Mammalia</taxon>
        <taxon>Eutheria</taxon>
        <taxon>Afrotheria</taxon>
        <taxon>Tenrecidae</taxon>
        <taxon>Tenrecinae</taxon>
        <taxon>Echinops</taxon>
    </lineage>
</organism>
<sequence length="640" mass="70028">MESPQVPGKPLSTRRASSLDRLQESLDGQRPSTHSAPSKRGLRRTVSDGAPCSQSLAQSPEGRGTSAAALGLEETQKFIPSEQKSARDTKKDKAHRRTQSGWLKTLLNFFLRTSPEEPKEKASKRPKGRENLSQPAASPGTPRTPGEPVIRKKSHEKKVSRRKAKKHAAEESKGTQGQEVSGQEAQVAASDPEFMDLGQAHRGWEDPDLQESLFIEGGSAGVVDESSQATGHGRGGDQQPDKDAIIQMIVEFLQKVGDDWEKQRLQALQPGLAVQTPAPAAVRKKSSERKASFRRPFAHKKHDPEARPPKRPSFLPLCVGGHRPSTSSSTDLEDPQGPETLSTDLKDPSLSELSVGAGQGPDLGPEEELQRDRASESNEFFQRIIALLEEPGLEKRLQTPQSEVAVESLSPAARKKSPEKKSTFRRAFSHKKHGYKEPKRAGATDVSSPEARPPKRPSFLPLCVGGHRPSISGSLDSGDADLRKPSSAEGGPVGCLDSPSQSRSHKPEGEPQLDGESEPRELIIQELVALLQALDGQLGKQIRRHPSFKRFLYKLSDSSLRKLAATLQSQAAHSAEPSRNLDERRYQFAASLVNVFAGNNSHAVRSLMGLRRPYSRHVYAQFPYKEAQQNITSPDVQSPD</sequence>
<evidence type="ECO:0000313" key="2">
    <source>
        <dbReference type="RefSeq" id="XP_045150720.1"/>
    </source>
</evidence>
<gene>
    <name evidence="2" type="primary">BNIP5</name>
</gene>
<reference evidence="2" key="1">
    <citation type="submission" date="2025-08" db="UniProtKB">
        <authorList>
            <consortium name="RefSeq"/>
        </authorList>
    </citation>
    <scope>IDENTIFICATION</scope>
</reference>
<protein>
    <submittedName>
        <fullName evidence="2">Protein BNIP5</fullName>
    </submittedName>
</protein>
<accession>A0AC55DG52</accession>
<proteinExistence type="predicted"/>
<keyword evidence="1" id="KW-1185">Reference proteome</keyword>